<evidence type="ECO:0000256" key="3">
    <source>
        <dbReference type="ARBA" id="ARBA00022840"/>
    </source>
</evidence>
<dbReference type="Pfam" id="PF00012">
    <property type="entry name" value="HSP70"/>
    <property type="match status" value="2"/>
</dbReference>
<keyword evidence="3" id="KW-0067">ATP-binding</keyword>
<dbReference type="Proteomes" id="UP000605970">
    <property type="component" value="Unassembled WGS sequence"/>
</dbReference>
<feature type="region of interest" description="Disordered" evidence="6">
    <location>
        <begin position="594"/>
        <end position="613"/>
    </location>
</feature>
<organism evidence="7 8">
    <name type="scientific">Meloidogyne graminicola</name>
    <dbReference type="NCBI Taxonomy" id="189291"/>
    <lineage>
        <taxon>Eukaryota</taxon>
        <taxon>Metazoa</taxon>
        <taxon>Ecdysozoa</taxon>
        <taxon>Nematoda</taxon>
        <taxon>Chromadorea</taxon>
        <taxon>Rhabditida</taxon>
        <taxon>Tylenchina</taxon>
        <taxon>Tylenchomorpha</taxon>
        <taxon>Tylenchoidea</taxon>
        <taxon>Meloidogynidae</taxon>
        <taxon>Meloidogyninae</taxon>
        <taxon>Meloidogyne</taxon>
    </lineage>
</organism>
<comment type="caution">
    <text evidence="7">The sequence shown here is derived from an EMBL/GenBank/DDBJ whole genome shotgun (WGS) entry which is preliminary data.</text>
</comment>
<feature type="region of interest" description="Disordered" evidence="6">
    <location>
        <begin position="619"/>
        <end position="648"/>
    </location>
</feature>
<dbReference type="GO" id="GO:0034663">
    <property type="term" value="C:endoplasmic reticulum chaperone complex"/>
    <property type="evidence" value="ECO:0007669"/>
    <property type="project" value="TreeGrafter"/>
</dbReference>
<accession>A0A8S9ZHG9</accession>
<dbReference type="Gene3D" id="3.30.30.30">
    <property type="match status" value="1"/>
</dbReference>
<evidence type="ECO:0000256" key="5">
    <source>
        <dbReference type="ARBA" id="ARBA00040503"/>
    </source>
</evidence>
<dbReference type="FunFam" id="3.90.640.10:FF:000004">
    <property type="entry name" value="Heat shock 70 kDa protein 4"/>
    <property type="match status" value="1"/>
</dbReference>
<dbReference type="Gene3D" id="1.20.1270.10">
    <property type="match status" value="1"/>
</dbReference>
<evidence type="ECO:0000256" key="2">
    <source>
        <dbReference type="ARBA" id="ARBA00022741"/>
    </source>
</evidence>
<protein>
    <recommendedName>
        <fullName evidence="5">Hypoxia up-regulated protein 1</fullName>
    </recommendedName>
</protein>
<dbReference type="SUPFAM" id="SSF53067">
    <property type="entry name" value="Actin-like ATPase domain"/>
    <property type="match status" value="2"/>
</dbReference>
<evidence type="ECO:0000256" key="1">
    <source>
        <dbReference type="ARBA" id="ARBA00007381"/>
    </source>
</evidence>
<dbReference type="PANTHER" id="PTHR45639:SF3">
    <property type="entry name" value="HYPOXIA UP-REGULATED PROTEIN 1"/>
    <property type="match status" value="1"/>
</dbReference>
<dbReference type="Gene3D" id="3.90.640.10">
    <property type="entry name" value="Actin, Chain A, domain 4"/>
    <property type="match status" value="1"/>
</dbReference>
<dbReference type="GO" id="GO:0140662">
    <property type="term" value="F:ATP-dependent protein folding chaperone"/>
    <property type="evidence" value="ECO:0007669"/>
    <property type="project" value="InterPro"/>
</dbReference>
<name>A0A8S9ZHG9_9BILA</name>
<dbReference type="InterPro" id="IPR013126">
    <property type="entry name" value="Hsp_70_fam"/>
</dbReference>
<keyword evidence="4" id="KW-0143">Chaperone</keyword>
<feature type="region of interest" description="Disordered" evidence="6">
    <location>
        <begin position="264"/>
        <end position="284"/>
    </location>
</feature>
<dbReference type="AlphaFoldDB" id="A0A8S9ZHG9"/>
<gene>
    <name evidence="7" type="ORF">Mgra_00007828</name>
</gene>
<keyword evidence="2" id="KW-0547">Nucleotide-binding</keyword>
<dbReference type="OrthoDB" id="10262720at2759"/>
<proteinExistence type="inferred from homology"/>
<dbReference type="SUPFAM" id="SSF100934">
    <property type="entry name" value="Heat shock protein 70kD (HSP70), C-terminal subdomain"/>
    <property type="match status" value="1"/>
</dbReference>
<comment type="similarity">
    <text evidence="1">Belongs to the heat shock protein 70 family.</text>
</comment>
<keyword evidence="8" id="KW-1185">Reference proteome</keyword>
<evidence type="ECO:0000313" key="8">
    <source>
        <dbReference type="Proteomes" id="UP000605970"/>
    </source>
</evidence>
<feature type="compositionally biased region" description="Low complexity" evidence="6">
    <location>
        <begin position="264"/>
        <end position="277"/>
    </location>
</feature>
<sequence length="648" mass="74041">MMIFFLNYYIKFNALISYNIWIVKYGRNQLTDASVRNAMSLDLGVEFIKMALVKPGIPMETVLNRESQRKTPFALTIRNGERYFGDEALKKVVIAISAPKQTFFFFLDLVGKPFEDPAVVEYQKRFQHLTLKKNERRGGVDFVTDAGQLPIEVLLAMVLANARAEVEAYAGQPVKDAVIAIPGFFGTPERKAIETAAKIAGINLIRLLNSGAAAALNFGIFHYKDISEEPKTHLIFDVGSTKVQSTLVRLQLYNEPLKVLMPETTSNESLSSETNKTATVETKTSGGEPRARLVVVGHGFDANLGGFPLTLKLRNYLLEQFRKQHSDLKDDIAENPQAMAKLLKEAERVKQVLSANTEAFAQIESLFRDLDFRVKVTRKNLEEMFNEFEERYILPIKNSLEMAKINVEEVDRLLLMGAGTRVPIIQSILTKFFEGKQLSRNLNTDEAIALGSIYQAALESKVFLIKRRFEVFDNVTALPNITSGEEQMEVEEIIPKQMSDDEIVEAKKLLSEFEGRENERIERDFALNSLESTVFDISSKLLDHNFTQFATEEEVNELRQKITELREWLEDVPQEIDAKQLNERKNELTKQVEKMQHKEQKEVEKKEEVEKLPEEVLKVNDTEKIDVDQDINKEQVEDEKKEDKKEEL</sequence>
<dbReference type="GO" id="GO:0005524">
    <property type="term" value="F:ATP binding"/>
    <property type="evidence" value="ECO:0007669"/>
    <property type="project" value="UniProtKB-KW"/>
</dbReference>
<dbReference type="CDD" id="cd10230">
    <property type="entry name" value="ASKHA_NBD_HSP70_HYOU1"/>
    <property type="match status" value="1"/>
</dbReference>
<dbReference type="InterPro" id="IPR043129">
    <property type="entry name" value="ATPase_NBD"/>
</dbReference>
<dbReference type="EMBL" id="JABEBT010000094">
    <property type="protein sequence ID" value="KAF7632766.1"/>
    <property type="molecule type" value="Genomic_DNA"/>
</dbReference>
<evidence type="ECO:0000256" key="4">
    <source>
        <dbReference type="ARBA" id="ARBA00023186"/>
    </source>
</evidence>
<evidence type="ECO:0000313" key="7">
    <source>
        <dbReference type="EMBL" id="KAF7632766.1"/>
    </source>
</evidence>
<dbReference type="InterPro" id="IPR029048">
    <property type="entry name" value="HSP70_C_sf"/>
</dbReference>
<dbReference type="Gene3D" id="3.30.420.40">
    <property type="match status" value="2"/>
</dbReference>
<dbReference type="PANTHER" id="PTHR45639">
    <property type="entry name" value="HSC70CB, ISOFORM G-RELATED"/>
    <property type="match status" value="1"/>
</dbReference>
<reference evidence="7" key="1">
    <citation type="journal article" date="2020" name="Ecol. Evol.">
        <title>Genome structure and content of the rice root-knot nematode (Meloidogyne graminicola).</title>
        <authorList>
            <person name="Phan N.T."/>
            <person name="Danchin E.G.J."/>
            <person name="Klopp C."/>
            <person name="Perfus-Barbeoch L."/>
            <person name="Kozlowski D.K."/>
            <person name="Koutsovoulos G.D."/>
            <person name="Lopez-Roques C."/>
            <person name="Bouchez O."/>
            <person name="Zahm M."/>
            <person name="Besnard G."/>
            <person name="Bellafiore S."/>
        </authorList>
    </citation>
    <scope>NUCLEOTIDE SEQUENCE</scope>
    <source>
        <strain evidence="7">VN-18</strain>
    </source>
</reference>
<evidence type="ECO:0000256" key="6">
    <source>
        <dbReference type="SAM" id="MobiDB-lite"/>
    </source>
</evidence>
<dbReference type="GO" id="GO:0030968">
    <property type="term" value="P:endoplasmic reticulum unfolded protein response"/>
    <property type="evidence" value="ECO:0007669"/>
    <property type="project" value="TreeGrafter"/>
</dbReference>